<dbReference type="AlphaFoldDB" id="A0A2T2YFH9"/>
<proteinExistence type="predicted"/>
<dbReference type="Pfam" id="PF13559">
    <property type="entry name" value="DUF4129"/>
    <property type="match status" value="1"/>
</dbReference>
<evidence type="ECO:0000259" key="2">
    <source>
        <dbReference type="Pfam" id="PF13559"/>
    </source>
</evidence>
<evidence type="ECO:0000313" key="3">
    <source>
        <dbReference type="EMBL" id="PSR54276.1"/>
    </source>
</evidence>
<keyword evidence="1" id="KW-1133">Transmembrane helix</keyword>
<keyword evidence="1" id="KW-0472">Membrane</keyword>
<accession>A0A2T2YFH9</accession>
<dbReference type="EMBL" id="PYFT01000001">
    <property type="protein sequence ID" value="PSR54276.1"/>
    <property type="molecule type" value="Genomic_DNA"/>
</dbReference>
<keyword evidence="4" id="KW-1185">Reference proteome</keyword>
<evidence type="ECO:0000313" key="4">
    <source>
        <dbReference type="Proteomes" id="UP000240357"/>
    </source>
</evidence>
<name>A0A2T2YFH9_9BACT</name>
<dbReference type="OrthoDB" id="5491447at2"/>
<sequence length="246" mass="28764">MKGIFKYFIIFLMFGVCRSGYAVSVRSLTDSIHIAADTSRVVVRTLSADQLNAYRADPDFQYGTDVRPLTSAWDRFWRQVRAYSWEILRNRSYEGFWKYVIYGVVVGLTIFVVLKLLKIEFTGLLGKKAKAFAVPYETHAENIHALDFTSLLDEAVRQKDYRRAIRLYYLHTLKQLTDQALIDWQPGKTNRSYIREIQPQTLRKDFEKITALFEYVWYGGSQVNEAHYNTTRLAFITFNQLIGRHA</sequence>
<dbReference type="RefSeq" id="WP_106929802.1">
    <property type="nucleotide sequence ID" value="NZ_PYFT01000001.1"/>
</dbReference>
<keyword evidence="1" id="KW-0812">Transmembrane</keyword>
<feature type="domain" description="Protein-glutamine gamma-glutamyltransferase-like C-terminal" evidence="2">
    <location>
        <begin position="169"/>
        <end position="230"/>
    </location>
</feature>
<dbReference type="InterPro" id="IPR025403">
    <property type="entry name" value="TgpA-like_C"/>
</dbReference>
<evidence type="ECO:0000256" key="1">
    <source>
        <dbReference type="SAM" id="Phobius"/>
    </source>
</evidence>
<dbReference type="Proteomes" id="UP000240357">
    <property type="component" value="Unassembled WGS sequence"/>
</dbReference>
<organism evidence="3 4">
    <name type="scientific">Adhaeribacter arboris</name>
    <dbReference type="NCBI Taxonomy" id="2072846"/>
    <lineage>
        <taxon>Bacteria</taxon>
        <taxon>Pseudomonadati</taxon>
        <taxon>Bacteroidota</taxon>
        <taxon>Cytophagia</taxon>
        <taxon>Cytophagales</taxon>
        <taxon>Hymenobacteraceae</taxon>
        <taxon>Adhaeribacter</taxon>
    </lineage>
</organism>
<protein>
    <submittedName>
        <fullName evidence="3">DUF4129 domain-containing protein</fullName>
    </submittedName>
</protein>
<feature type="transmembrane region" description="Helical" evidence="1">
    <location>
        <begin position="99"/>
        <end position="117"/>
    </location>
</feature>
<gene>
    <name evidence="3" type="ORF">AHMF7605_12470</name>
</gene>
<comment type="caution">
    <text evidence="3">The sequence shown here is derived from an EMBL/GenBank/DDBJ whole genome shotgun (WGS) entry which is preliminary data.</text>
</comment>
<reference evidence="3 4" key="1">
    <citation type="submission" date="2018-03" db="EMBL/GenBank/DDBJ databases">
        <title>Adhaeribacter sp. HMF7605 Genome sequencing and assembly.</title>
        <authorList>
            <person name="Kang H."/>
            <person name="Kang J."/>
            <person name="Cha I."/>
            <person name="Kim H."/>
            <person name="Joh K."/>
        </authorList>
    </citation>
    <scope>NUCLEOTIDE SEQUENCE [LARGE SCALE GENOMIC DNA]</scope>
    <source>
        <strain evidence="3 4">HMF7605</strain>
    </source>
</reference>